<reference evidence="2" key="1">
    <citation type="submission" date="2020-03" db="EMBL/GenBank/DDBJ databases">
        <title>Draft Genome Sequence of Cylindrodendrum hubeiense.</title>
        <authorList>
            <person name="Buettner E."/>
            <person name="Kellner H."/>
        </authorList>
    </citation>
    <scope>NUCLEOTIDE SEQUENCE</scope>
    <source>
        <strain evidence="2">IHI 201604</strain>
    </source>
</reference>
<accession>A0A9P5L8Y7</accession>
<organism evidence="2 3">
    <name type="scientific">Cylindrodendrum hubeiense</name>
    <dbReference type="NCBI Taxonomy" id="595255"/>
    <lineage>
        <taxon>Eukaryota</taxon>
        <taxon>Fungi</taxon>
        <taxon>Dikarya</taxon>
        <taxon>Ascomycota</taxon>
        <taxon>Pezizomycotina</taxon>
        <taxon>Sordariomycetes</taxon>
        <taxon>Hypocreomycetidae</taxon>
        <taxon>Hypocreales</taxon>
        <taxon>Nectriaceae</taxon>
        <taxon>Cylindrodendrum</taxon>
    </lineage>
</organism>
<dbReference type="EMBL" id="JAANBB010000613">
    <property type="protein sequence ID" value="KAF7538007.1"/>
    <property type="molecule type" value="Genomic_DNA"/>
</dbReference>
<name>A0A9P5L8Y7_9HYPO</name>
<gene>
    <name evidence="2" type="ORF">G7Z17_g12725</name>
</gene>
<protein>
    <submittedName>
        <fullName evidence="2">Uncharacterized protein</fullName>
    </submittedName>
</protein>
<feature type="region of interest" description="Disordered" evidence="1">
    <location>
        <begin position="45"/>
        <end position="83"/>
    </location>
</feature>
<dbReference type="AlphaFoldDB" id="A0A9P5L8Y7"/>
<evidence type="ECO:0000313" key="3">
    <source>
        <dbReference type="Proteomes" id="UP000722485"/>
    </source>
</evidence>
<dbReference type="Proteomes" id="UP000722485">
    <property type="component" value="Unassembled WGS sequence"/>
</dbReference>
<sequence length="83" mass="8700">MASQPSIKRAQLGSAEAPSHYSYRATAPAHCSQHHSLLTAAAAAARRVSSHARPPIPAALQQGPNRIPSPWTAQQPCNSPVAL</sequence>
<evidence type="ECO:0000313" key="2">
    <source>
        <dbReference type="EMBL" id="KAF7538007.1"/>
    </source>
</evidence>
<feature type="compositionally biased region" description="Polar residues" evidence="1">
    <location>
        <begin position="71"/>
        <end position="83"/>
    </location>
</feature>
<evidence type="ECO:0000256" key="1">
    <source>
        <dbReference type="SAM" id="MobiDB-lite"/>
    </source>
</evidence>
<keyword evidence="3" id="KW-1185">Reference proteome</keyword>
<proteinExistence type="predicted"/>
<comment type="caution">
    <text evidence="2">The sequence shown here is derived from an EMBL/GenBank/DDBJ whole genome shotgun (WGS) entry which is preliminary data.</text>
</comment>